<protein>
    <submittedName>
        <fullName evidence="2">Uncharacterized protein</fullName>
    </submittedName>
</protein>
<evidence type="ECO:0000313" key="2">
    <source>
        <dbReference type="EMBL" id="ADQ07830.1"/>
    </source>
</evidence>
<sequence>MKRIKTIIGIGLIAILILSVSLAFAGSSKASLPVAFKGNLTKLCFGKFGKDAAGINLDIAGTIENILGMKKEDIQKQIQSGKSFTDILKDKGLTLDQFKSKLLESLYAKIDDAVKNNKITSDKATQLKQSLKQKIDSWDGKLPFFGFKVKAFSKDFYNLDMLSDIATILGMTKDSLLNELKNGKTIADLIKSKNILEADFKNKLISMQTAKIDKLLQEGKITKDQADKMKEAVKTKISNWDLSKGFAPRGFGRKFKGAAGMDGTMMRGFGTKMRGFWPNQGTNQNTNSFSTNNVAF</sequence>
<evidence type="ECO:0000313" key="3">
    <source>
        <dbReference type="Proteomes" id="UP000006890"/>
    </source>
</evidence>
<dbReference type="Proteomes" id="UP000006890">
    <property type="component" value="Chromosome"/>
</dbReference>
<dbReference type="AlphaFoldDB" id="E4Q7I5"/>
<accession>E4Q7I5</accession>
<dbReference type="eggNOG" id="ENOG50338GV">
    <property type="taxonomic scope" value="Bacteria"/>
</dbReference>
<dbReference type="EMBL" id="CP002219">
    <property type="protein sequence ID" value="ADQ07830.1"/>
    <property type="molecule type" value="Genomic_DNA"/>
</dbReference>
<feature type="region of interest" description="Disordered" evidence="1">
    <location>
        <begin position="277"/>
        <end position="296"/>
    </location>
</feature>
<dbReference type="KEGG" id="chd:Calhy_2122"/>
<dbReference type="STRING" id="632292.Calhy_2122"/>
<dbReference type="OrthoDB" id="2527438at2"/>
<gene>
    <name evidence="2" type="ordered locus">Calhy_2122</name>
</gene>
<proteinExistence type="predicted"/>
<dbReference type="RefSeq" id="WP_013403976.1">
    <property type="nucleotide sequence ID" value="NC_014652.1"/>
</dbReference>
<organism evidence="2 3">
    <name type="scientific">Caldicellulosiruptor hydrothermalis (strain DSM 18901 / VKM B-2411 / 108)</name>
    <dbReference type="NCBI Taxonomy" id="632292"/>
    <lineage>
        <taxon>Bacteria</taxon>
        <taxon>Bacillati</taxon>
        <taxon>Bacillota</taxon>
        <taxon>Bacillota incertae sedis</taxon>
        <taxon>Caldicellulosiruptorales</taxon>
        <taxon>Caldicellulosiruptoraceae</taxon>
        <taxon>Caldicellulosiruptor</taxon>
    </lineage>
</organism>
<reference key="1">
    <citation type="submission" date="2010-09" db="EMBL/GenBank/DDBJ databases">
        <title>Complete sequence of Caldicellulosiruptor hydrothermalis 108.</title>
        <authorList>
            <consortium name="US DOE Joint Genome Institute"/>
            <person name="Lucas S."/>
            <person name="Copeland A."/>
            <person name="Lapidus A."/>
            <person name="Cheng J.-F."/>
            <person name="Bruce D."/>
            <person name="Goodwin L."/>
            <person name="Pitluck S."/>
            <person name="Davenport K."/>
            <person name="Detter J.C."/>
            <person name="Han C."/>
            <person name="Tapia R."/>
            <person name="Land M."/>
            <person name="Hauser L."/>
            <person name="Chang Y.-J."/>
            <person name="Jeffries C."/>
            <person name="Kyrpides N."/>
            <person name="Ivanova N."/>
            <person name="Mikhailova N."/>
            <person name="Blumer-Schuette S.E."/>
            <person name="Kelly R.M."/>
            <person name="Woyke T."/>
        </authorList>
    </citation>
    <scope>NUCLEOTIDE SEQUENCE</scope>
    <source>
        <strain>108</strain>
    </source>
</reference>
<name>E4Q7I5_CALH1</name>
<evidence type="ECO:0000256" key="1">
    <source>
        <dbReference type="SAM" id="MobiDB-lite"/>
    </source>
</evidence>
<feature type="compositionally biased region" description="Low complexity" evidence="1">
    <location>
        <begin position="279"/>
        <end position="296"/>
    </location>
</feature>
<reference evidence="2 3" key="2">
    <citation type="journal article" date="2011" name="J. Bacteriol.">
        <title>Complete genome sequences for the anaerobic, extremely thermophilic plant biomass-degrading bacteria Caldicellulosiruptor hydrothermalis, Caldicellulosiruptor kristjanssonii, Caldicellulosiruptor kronotskyensis, Caldicellulosiruptor owensenis, and Caldicellulosiruptor lactoaceticus.</title>
        <authorList>
            <person name="Blumer-Schuette S.E."/>
            <person name="Ozdemir I."/>
            <person name="Mistry D."/>
            <person name="Lucas S."/>
            <person name="Lapidus A."/>
            <person name="Cheng J.F."/>
            <person name="Goodwin L.A."/>
            <person name="Pitluck S."/>
            <person name="Land M.L."/>
            <person name="Hauser L.J."/>
            <person name="Woyke T."/>
            <person name="Mikhailova N."/>
            <person name="Pati A."/>
            <person name="Kyrpides N.C."/>
            <person name="Ivanova N."/>
            <person name="Detter J.C."/>
            <person name="Walston-Davenport K."/>
            <person name="Han S."/>
            <person name="Adams M.W."/>
            <person name="Kelly R.M."/>
        </authorList>
    </citation>
    <scope>NUCLEOTIDE SEQUENCE [LARGE SCALE GENOMIC DNA]</scope>
    <source>
        <strain evidence="3">DSM 18901 / VKM B-2411 / 108</strain>
    </source>
</reference>
<keyword evidence="3" id="KW-1185">Reference proteome</keyword>
<dbReference type="HOGENOM" id="CLU_939031_0_0_9"/>